<dbReference type="AlphaFoldDB" id="A0ABD3J8B9"/>
<evidence type="ECO:0000313" key="3">
    <source>
        <dbReference type="Proteomes" id="UP001634007"/>
    </source>
</evidence>
<name>A0ABD3J8B9_EUCGL</name>
<dbReference type="Proteomes" id="UP001634007">
    <property type="component" value="Unassembled WGS sequence"/>
</dbReference>
<dbReference type="EMBL" id="JBJKBG010000009">
    <property type="protein sequence ID" value="KAL3722694.1"/>
    <property type="molecule type" value="Genomic_DNA"/>
</dbReference>
<feature type="compositionally biased region" description="Basic and acidic residues" evidence="1">
    <location>
        <begin position="72"/>
        <end position="82"/>
    </location>
</feature>
<organism evidence="2 3">
    <name type="scientific">Eucalyptus globulus</name>
    <name type="common">Tasmanian blue gum</name>
    <dbReference type="NCBI Taxonomy" id="34317"/>
    <lineage>
        <taxon>Eukaryota</taxon>
        <taxon>Viridiplantae</taxon>
        <taxon>Streptophyta</taxon>
        <taxon>Embryophyta</taxon>
        <taxon>Tracheophyta</taxon>
        <taxon>Spermatophyta</taxon>
        <taxon>Magnoliopsida</taxon>
        <taxon>eudicotyledons</taxon>
        <taxon>Gunneridae</taxon>
        <taxon>Pentapetalae</taxon>
        <taxon>rosids</taxon>
        <taxon>malvids</taxon>
        <taxon>Myrtales</taxon>
        <taxon>Myrtaceae</taxon>
        <taxon>Myrtoideae</taxon>
        <taxon>Eucalypteae</taxon>
        <taxon>Eucalyptus</taxon>
    </lineage>
</organism>
<keyword evidence="3" id="KW-1185">Reference proteome</keyword>
<feature type="region of interest" description="Disordered" evidence="1">
    <location>
        <begin position="65"/>
        <end position="84"/>
    </location>
</feature>
<accession>A0ABD3J8B9</accession>
<gene>
    <name evidence="2" type="ORF">ACJRO7_034983</name>
</gene>
<sequence length="104" mass="10526">MAAFEGETEEIHRGEARRGDCEAIARRAVGVGGGGGGGGGGGARARTKESLGKIRRGVASAFPLSSGGGCAGEKKRDGEKSDGAGVTMRRAVMYGAIFPRPLTF</sequence>
<evidence type="ECO:0000313" key="2">
    <source>
        <dbReference type="EMBL" id="KAL3722694.1"/>
    </source>
</evidence>
<protein>
    <submittedName>
        <fullName evidence="2">Uncharacterized protein</fullName>
    </submittedName>
</protein>
<comment type="caution">
    <text evidence="2">The sequence shown here is derived from an EMBL/GenBank/DDBJ whole genome shotgun (WGS) entry which is preliminary data.</text>
</comment>
<reference evidence="2 3" key="1">
    <citation type="submission" date="2024-11" db="EMBL/GenBank/DDBJ databases">
        <title>Chromosome-level genome assembly of Eucalyptus globulus Labill. provides insights into its genome evolution.</title>
        <authorList>
            <person name="Li X."/>
        </authorList>
    </citation>
    <scope>NUCLEOTIDE SEQUENCE [LARGE SCALE GENOMIC DNA]</scope>
    <source>
        <strain evidence="2">CL2024</strain>
        <tissue evidence="2">Fresh tender leaves</tissue>
    </source>
</reference>
<proteinExistence type="predicted"/>
<evidence type="ECO:0000256" key="1">
    <source>
        <dbReference type="SAM" id="MobiDB-lite"/>
    </source>
</evidence>